<dbReference type="Proteomes" id="UP000198893">
    <property type="component" value="Unassembled WGS sequence"/>
</dbReference>
<evidence type="ECO:0000313" key="1">
    <source>
        <dbReference type="EMBL" id="SEP14613.1"/>
    </source>
</evidence>
<sequence length="296" mass="33013">MTVVAQQEADSGWSELGFAPGLVLRAFGMRRAGNHAMLNWLTRNAPGGAVFLNNCTLRKSPFDSYASLEVNGERRSLRRRAPLSSVTAQAGDGAMLVISYEDHMPGPADAGRALTLGIDEARVDRELILYRNFMNWSASLLKKLQGNARYGFTSRMRVMINALDKYRQGLELASDPQLSKVLPVCYDSWLASETYRARVLGRLELPLRDNSLGDVQSYGGGSSFQKDAAAPDQLATSERWQLMVPSPDYQVLLLTASQDERLLDLMGELMPEDLAMLREFVRQAQFPFEVYVGHDR</sequence>
<dbReference type="EMBL" id="FODS01000029">
    <property type="protein sequence ID" value="SEP14613.1"/>
    <property type="molecule type" value="Genomic_DNA"/>
</dbReference>
<evidence type="ECO:0000313" key="2">
    <source>
        <dbReference type="Proteomes" id="UP000198893"/>
    </source>
</evidence>
<keyword evidence="2" id="KW-1185">Reference proteome</keyword>
<proteinExistence type="predicted"/>
<dbReference type="OrthoDB" id="453470at2"/>
<organism evidence="1 2">
    <name type="scientific">Salinihabitans flavidus</name>
    <dbReference type="NCBI Taxonomy" id="569882"/>
    <lineage>
        <taxon>Bacteria</taxon>
        <taxon>Pseudomonadati</taxon>
        <taxon>Pseudomonadota</taxon>
        <taxon>Alphaproteobacteria</taxon>
        <taxon>Rhodobacterales</taxon>
        <taxon>Roseobacteraceae</taxon>
        <taxon>Salinihabitans</taxon>
    </lineage>
</organism>
<gene>
    <name evidence="1" type="ORF">SAMN04490248_12918</name>
</gene>
<protein>
    <submittedName>
        <fullName evidence="1">Uncharacterized protein</fullName>
    </submittedName>
</protein>
<reference evidence="1 2" key="1">
    <citation type="submission" date="2016-10" db="EMBL/GenBank/DDBJ databases">
        <authorList>
            <person name="de Groot N.N."/>
        </authorList>
    </citation>
    <scope>NUCLEOTIDE SEQUENCE [LARGE SCALE GENOMIC DNA]</scope>
    <source>
        <strain evidence="1 2">DSM 27842</strain>
    </source>
</reference>
<accession>A0A1H8VH33</accession>
<dbReference type="RefSeq" id="WP_093120214.1">
    <property type="nucleotide sequence ID" value="NZ_FODS01000029.1"/>
</dbReference>
<dbReference type="AlphaFoldDB" id="A0A1H8VH33"/>
<dbReference type="STRING" id="569882.SAMN04490248_12918"/>
<name>A0A1H8VH33_9RHOB</name>